<protein>
    <recommendedName>
        <fullName evidence="1">Methyltransferase FkbM domain-containing protein</fullName>
    </recommendedName>
</protein>
<dbReference type="Proteomes" id="UP000228484">
    <property type="component" value="Unassembled WGS sequence"/>
</dbReference>
<evidence type="ECO:0000313" key="2">
    <source>
        <dbReference type="EMBL" id="PIE95997.1"/>
    </source>
</evidence>
<dbReference type="PANTHER" id="PTHR34203:SF15">
    <property type="entry name" value="SLL1173 PROTEIN"/>
    <property type="match status" value="1"/>
</dbReference>
<gene>
    <name evidence="2" type="ORF">CO726_08300</name>
</gene>
<keyword evidence="3" id="KW-1185">Reference proteome</keyword>
<reference evidence="2 3" key="1">
    <citation type="submission" date="2017-09" db="EMBL/GenBank/DDBJ databases">
        <title>Biocontrol bacteria screening and application from spent mushroom substrate.</title>
        <authorList>
            <person name="Sun X."/>
        </authorList>
    </citation>
    <scope>NUCLEOTIDE SEQUENCE [LARGE SCALE GENOMIC DNA]</scope>
    <source>
        <strain evidence="2 3">100374</strain>
    </source>
</reference>
<dbReference type="RefSeq" id="WP_099683929.1">
    <property type="nucleotide sequence ID" value="NZ_JBOIRJ010000003.1"/>
</dbReference>
<feature type="domain" description="Methyltransferase FkbM" evidence="1">
    <location>
        <begin position="196"/>
        <end position="336"/>
    </location>
</feature>
<dbReference type="PANTHER" id="PTHR34203">
    <property type="entry name" value="METHYLTRANSFERASE, FKBM FAMILY PROTEIN"/>
    <property type="match status" value="1"/>
</dbReference>
<proteinExistence type="predicted"/>
<dbReference type="EMBL" id="NWUW01000004">
    <property type="protein sequence ID" value="PIE95997.1"/>
    <property type="molecule type" value="Genomic_DNA"/>
</dbReference>
<dbReference type="NCBIfam" id="TIGR01444">
    <property type="entry name" value="fkbM_fam"/>
    <property type="match status" value="1"/>
</dbReference>
<dbReference type="InterPro" id="IPR029063">
    <property type="entry name" value="SAM-dependent_MTases_sf"/>
</dbReference>
<organism evidence="2 3">
    <name type="scientific">Bacillus fungorum</name>
    <dbReference type="NCBI Taxonomy" id="2039284"/>
    <lineage>
        <taxon>Bacteria</taxon>
        <taxon>Bacillati</taxon>
        <taxon>Bacillota</taxon>
        <taxon>Bacilli</taxon>
        <taxon>Bacillales</taxon>
        <taxon>Bacillaceae</taxon>
        <taxon>Bacillus</taxon>
    </lineage>
</organism>
<dbReference type="InterPro" id="IPR006342">
    <property type="entry name" value="FkbM_mtfrase"/>
</dbReference>
<evidence type="ECO:0000259" key="1">
    <source>
        <dbReference type="Pfam" id="PF05050"/>
    </source>
</evidence>
<name>A0A2G6QGM2_9BACI</name>
<dbReference type="SUPFAM" id="SSF53335">
    <property type="entry name" value="S-adenosyl-L-methionine-dependent methyltransferases"/>
    <property type="match status" value="1"/>
</dbReference>
<evidence type="ECO:0000313" key="3">
    <source>
        <dbReference type="Proteomes" id="UP000228484"/>
    </source>
</evidence>
<dbReference type="Pfam" id="PF05050">
    <property type="entry name" value="Methyltransf_21"/>
    <property type="match status" value="1"/>
</dbReference>
<dbReference type="AlphaFoldDB" id="A0A2G6QGM2"/>
<dbReference type="Gene3D" id="3.40.50.150">
    <property type="entry name" value="Vaccinia Virus protein VP39"/>
    <property type="match status" value="1"/>
</dbReference>
<dbReference type="InterPro" id="IPR052514">
    <property type="entry name" value="SAM-dependent_MTase"/>
</dbReference>
<sequence>MFQVTNKKPMILKQKEHLFQKLYDSSVPKYIMGRNNYATQLLQAFSTQGIAVAGIIDDYTNEKKYKGFPVYKTVEIESTSLVIVCVLDARLVTALHSLESQNISHVLTYFDLVIYDAENFPQVKFCENNALDIQTNLQQYDWLYSKLDDELSRQTLLHITDFRYNFDAKVMGVFSCKLHDQYFDVFQFSEKEVFIDCGAYDGETTKQFITLNPNYKAVHVFEPSPKQYEVTKEALINYSNVHVYPYATYNQQMTTFFDNEKESASGLSNEGTITVETIQLDDIIKERVTYMKLDVEGTEYETLVGAEQLIKTYKPKLAVCVYHKQEDFWRIPQLLLRYNPNYRIVLRHYTEGILETVMYFI</sequence>
<accession>A0A2G6QGM2</accession>
<comment type="caution">
    <text evidence="2">The sequence shown here is derived from an EMBL/GenBank/DDBJ whole genome shotgun (WGS) entry which is preliminary data.</text>
</comment>